<feature type="region of interest" description="Disordered" evidence="1">
    <location>
        <begin position="1"/>
        <end position="32"/>
    </location>
</feature>
<sequence>MDSPRTPQRTKRYGPSTGVGVHGGVSTFGSGGDALRRRIPVGGLGFEGNSSLGFGASALNLSQNNGLGEVLPEDDTSYDILLDRALEAISQAEKRGSTHVEMEEREWEAWQKWQREQLIEQEVQRRLAMERGKMLAESKRRMVSIPTTSITSPLVSTQASSLGSSSPGPGLLLPEGQFATIGGSASSSPRLAPVRMASPATSVLSRFPDRDVTPPLSPKLAGSFPPDDSIPPLLIPGRSAPPAIPPASSLGRSPAVAGMRDSPLRRLPREPIVAPQPGSSYYPGKHPSLAASRSDIDLLIPDSDTESSVSSYSSGSIPKGRVRHGVGPFR</sequence>
<keyword evidence="3" id="KW-1185">Reference proteome</keyword>
<proteinExistence type="predicted"/>
<feature type="region of interest" description="Disordered" evidence="1">
    <location>
        <begin position="205"/>
        <end position="330"/>
    </location>
</feature>
<protein>
    <submittedName>
        <fullName evidence="2">Uncharacterized protein</fullName>
    </submittedName>
</protein>
<feature type="compositionally biased region" description="Low complexity" evidence="1">
    <location>
        <begin position="223"/>
        <end position="236"/>
    </location>
</feature>
<evidence type="ECO:0000313" key="3">
    <source>
        <dbReference type="Proteomes" id="UP000298138"/>
    </source>
</evidence>
<name>A0A4S2MMW3_9PEZI</name>
<feature type="compositionally biased region" description="Low complexity" evidence="1">
    <location>
        <begin position="14"/>
        <end position="28"/>
    </location>
</feature>
<dbReference type="Proteomes" id="UP000298138">
    <property type="component" value="Unassembled WGS sequence"/>
</dbReference>
<evidence type="ECO:0000313" key="2">
    <source>
        <dbReference type="EMBL" id="TGZ78373.1"/>
    </source>
</evidence>
<accession>A0A4S2MMW3</accession>
<feature type="compositionally biased region" description="Low complexity" evidence="1">
    <location>
        <begin position="306"/>
        <end position="316"/>
    </location>
</feature>
<dbReference type="InParanoid" id="A0A4S2MMW3"/>
<dbReference type="AlphaFoldDB" id="A0A4S2MMW3"/>
<dbReference type="EMBL" id="ML220142">
    <property type="protein sequence ID" value="TGZ78373.1"/>
    <property type="molecule type" value="Genomic_DNA"/>
</dbReference>
<dbReference type="OrthoDB" id="5404314at2759"/>
<gene>
    <name evidence="2" type="ORF">EX30DRAFT_159910</name>
</gene>
<evidence type="ECO:0000256" key="1">
    <source>
        <dbReference type="SAM" id="MobiDB-lite"/>
    </source>
</evidence>
<reference evidence="2 3" key="1">
    <citation type="submission" date="2019-04" db="EMBL/GenBank/DDBJ databases">
        <title>Comparative genomics and transcriptomics to analyze fruiting body development in filamentous ascomycetes.</title>
        <authorList>
            <consortium name="DOE Joint Genome Institute"/>
            <person name="Lutkenhaus R."/>
            <person name="Traeger S."/>
            <person name="Breuer J."/>
            <person name="Kuo A."/>
            <person name="Lipzen A."/>
            <person name="Pangilinan J."/>
            <person name="Dilworth D."/>
            <person name="Sandor L."/>
            <person name="Poggeler S."/>
            <person name="Barry K."/>
            <person name="Grigoriev I.V."/>
            <person name="Nowrousian M."/>
        </authorList>
    </citation>
    <scope>NUCLEOTIDE SEQUENCE [LARGE SCALE GENOMIC DNA]</scope>
    <source>
        <strain evidence="2 3">CBS 389.68</strain>
    </source>
</reference>
<organism evidence="2 3">
    <name type="scientific">Ascodesmis nigricans</name>
    <dbReference type="NCBI Taxonomy" id="341454"/>
    <lineage>
        <taxon>Eukaryota</taxon>
        <taxon>Fungi</taxon>
        <taxon>Dikarya</taxon>
        <taxon>Ascomycota</taxon>
        <taxon>Pezizomycotina</taxon>
        <taxon>Pezizomycetes</taxon>
        <taxon>Pezizales</taxon>
        <taxon>Ascodesmidaceae</taxon>
        <taxon>Ascodesmis</taxon>
    </lineage>
</organism>